<proteinExistence type="predicted"/>
<dbReference type="EMBL" id="JANSKA010000006">
    <property type="protein sequence ID" value="MCR9037154.1"/>
    <property type="molecule type" value="Genomic_DNA"/>
</dbReference>
<reference evidence="1 2" key="1">
    <citation type="submission" date="2022-08" db="EMBL/GenBank/DDBJ databases">
        <title>Tractidigestivibacter montrealensis type strain KD21.</title>
        <authorList>
            <person name="Diop K."/>
            <person name="Richard C."/>
            <person name="Routy B."/>
        </authorList>
    </citation>
    <scope>NUCLEOTIDE SEQUENCE [LARGE SCALE GENOMIC DNA]</scope>
    <source>
        <strain evidence="1 2">KD21</strain>
    </source>
</reference>
<sequence length="342" mass="38225">MTSVGGNADRGIEVVASDVQAVRGSAAWCATMQVCWDNMMETLCDGGPLNPLGGTSELVRALNASRLGRGALPKDHFYAYSGPKNNRARREIETEVRRRFGQSSEVLDQLDWSEPSPGMTSLLFYCMLYRKFSFLVPFGVCEEESWGDGDTCVTFFEAYDPDQRLSRKMRQQVKPLYYKDRQHHAVSLQTKEGDSVVLVRSPQGGSFSEMWANTLEQAKRAGSTQTRPLDDHDSFMCPNLSLKLSKEFHEIEGLEFLDAKGQECIIDRALQTIGLSLDNEGGEVKSEAAISVCDGALPDFSHIRTFDYDGRFALFLVAGEARADSRPYLALLVDDIRLFQQR</sequence>
<protein>
    <submittedName>
        <fullName evidence="1">Uncharacterized protein</fullName>
    </submittedName>
</protein>
<name>A0ABT1ZAB3_9ACTN</name>
<organism evidence="1 2">
    <name type="scientific">Tractidigestivibacter montrealensis</name>
    <dbReference type="NCBI Taxonomy" id="2972466"/>
    <lineage>
        <taxon>Bacteria</taxon>
        <taxon>Bacillati</taxon>
        <taxon>Actinomycetota</taxon>
        <taxon>Coriobacteriia</taxon>
        <taxon>Coriobacteriales</taxon>
        <taxon>Atopobiaceae</taxon>
        <taxon>Tractidigestivibacter</taxon>
    </lineage>
</organism>
<dbReference type="Proteomes" id="UP001204320">
    <property type="component" value="Unassembled WGS sequence"/>
</dbReference>
<evidence type="ECO:0000313" key="1">
    <source>
        <dbReference type="EMBL" id="MCR9037154.1"/>
    </source>
</evidence>
<comment type="caution">
    <text evidence="1">The sequence shown here is derived from an EMBL/GenBank/DDBJ whole genome shotgun (WGS) entry which is preliminary data.</text>
</comment>
<accession>A0ABT1ZAB3</accession>
<dbReference type="RefSeq" id="WP_258499580.1">
    <property type="nucleotide sequence ID" value="NZ_JANSKA010000006.1"/>
</dbReference>
<gene>
    <name evidence="1" type="ORF">NVS32_09365</name>
</gene>
<keyword evidence="2" id="KW-1185">Reference proteome</keyword>
<evidence type="ECO:0000313" key="2">
    <source>
        <dbReference type="Proteomes" id="UP001204320"/>
    </source>
</evidence>